<dbReference type="Pfam" id="PF13385">
    <property type="entry name" value="Laminin_G_3"/>
    <property type="match status" value="4"/>
</dbReference>
<dbReference type="RefSeq" id="WP_148695142.1">
    <property type="nucleotide sequence ID" value="NZ_LT981265.1"/>
</dbReference>
<feature type="domain" description="PLD phosphodiesterase" evidence="4">
    <location>
        <begin position="1576"/>
        <end position="1602"/>
    </location>
</feature>
<evidence type="ECO:0000313" key="6">
    <source>
        <dbReference type="EMBL" id="SPC33785.1"/>
    </source>
</evidence>
<dbReference type="InterPro" id="IPR022409">
    <property type="entry name" value="PKD/Chitinase_dom"/>
</dbReference>
<feature type="domain" description="Cadherin" evidence="5">
    <location>
        <begin position="641"/>
        <end position="738"/>
    </location>
</feature>
<dbReference type="Proteomes" id="UP000236248">
    <property type="component" value="Chromosome NCAV"/>
</dbReference>
<name>A0A2K5AQ81_9ARCH</name>
<dbReference type="InterPro" id="IPR006558">
    <property type="entry name" value="LamG-like"/>
</dbReference>
<evidence type="ECO:0000313" key="7">
    <source>
        <dbReference type="Proteomes" id="UP000236248"/>
    </source>
</evidence>
<dbReference type="KEGG" id="ncv:NCAV_0592"/>
<feature type="domain" description="Laminin G" evidence="3">
    <location>
        <begin position="440"/>
        <end position="632"/>
    </location>
</feature>
<dbReference type="Pfam" id="PF17963">
    <property type="entry name" value="Big_9"/>
    <property type="match status" value="2"/>
</dbReference>
<accession>A0A2K5AQ81</accession>
<dbReference type="SMART" id="SM00560">
    <property type="entry name" value="LamGL"/>
    <property type="match status" value="4"/>
</dbReference>
<evidence type="ECO:0000256" key="1">
    <source>
        <dbReference type="ARBA" id="ARBA00022729"/>
    </source>
</evidence>
<dbReference type="CDD" id="cd11304">
    <property type="entry name" value="Cadherin_repeat"/>
    <property type="match status" value="2"/>
</dbReference>
<dbReference type="PANTHER" id="PTHR42535">
    <property type="entry name" value="OOKINETE PROTEIN, PUTATIVE-RELATED"/>
    <property type="match status" value="1"/>
</dbReference>
<dbReference type="NCBIfam" id="NF012211">
    <property type="entry name" value="tand_rpt_95"/>
    <property type="match status" value="2"/>
</dbReference>
<keyword evidence="7" id="KW-1185">Reference proteome</keyword>
<evidence type="ECO:0000256" key="2">
    <source>
        <dbReference type="ARBA" id="ARBA00023157"/>
    </source>
</evidence>
<dbReference type="PROSITE" id="PS50025">
    <property type="entry name" value="LAM_G_DOMAIN"/>
    <property type="match status" value="4"/>
</dbReference>
<dbReference type="SMART" id="SM00155">
    <property type="entry name" value="PLDc"/>
    <property type="match status" value="2"/>
</dbReference>
<dbReference type="Gene3D" id="2.60.40.2810">
    <property type="match status" value="2"/>
</dbReference>
<keyword evidence="2" id="KW-1015">Disulfide bond</keyword>
<dbReference type="InterPro" id="IPR001791">
    <property type="entry name" value="Laminin_G"/>
</dbReference>
<dbReference type="InterPro" id="IPR001736">
    <property type="entry name" value="PLipase_D/transphosphatidylase"/>
</dbReference>
<dbReference type="CDD" id="cd00110">
    <property type="entry name" value="LamG"/>
    <property type="match status" value="4"/>
</dbReference>
<dbReference type="Gene3D" id="2.60.40.10">
    <property type="entry name" value="Immunoglobulins"/>
    <property type="match status" value="3"/>
</dbReference>
<dbReference type="GeneID" id="41594678"/>
<dbReference type="Pfam" id="PF22352">
    <property type="entry name" value="K319L-like_PKD"/>
    <property type="match status" value="3"/>
</dbReference>
<keyword evidence="1" id="KW-0732">Signal</keyword>
<protein>
    <submittedName>
        <fullName evidence="6">Uncharacterized protein</fullName>
    </submittedName>
</protein>
<feature type="domain" description="Laminin G" evidence="3">
    <location>
        <begin position="1129"/>
        <end position="1316"/>
    </location>
</feature>
<evidence type="ECO:0000259" key="5">
    <source>
        <dbReference type="PROSITE" id="PS50268"/>
    </source>
</evidence>
<dbReference type="PROSITE" id="PS50035">
    <property type="entry name" value="PLD"/>
    <property type="match status" value="2"/>
</dbReference>
<dbReference type="SUPFAM" id="SSF56024">
    <property type="entry name" value="Phospholipase D/nuclease"/>
    <property type="match status" value="2"/>
</dbReference>
<feature type="domain" description="Laminin G" evidence="3">
    <location>
        <begin position="833"/>
        <end position="1025"/>
    </location>
</feature>
<dbReference type="GO" id="GO:0016020">
    <property type="term" value="C:membrane"/>
    <property type="evidence" value="ECO:0007669"/>
    <property type="project" value="InterPro"/>
</dbReference>
<dbReference type="PROSITE" id="PS50268">
    <property type="entry name" value="CADHERIN_2"/>
    <property type="match status" value="2"/>
</dbReference>
<dbReference type="GO" id="GO:0003824">
    <property type="term" value="F:catalytic activity"/>
    <property type="evidence" value="ECO:0007669"/>
    <property type="project" value="InterPro"/>
</dbReference>
<dbReference type="InterPro" id="IPR013783">
    <property type="entry name" value="Ig-like_fold"/>
</dbReference>
<dbReference type="GO" id="GO:0005509">
    <property type="term" value="F:calcium ion binding"/>
    <property type="evidence" value="ECO:0007669"/>
    <property type="project" value="InterPro"/>
</dbReference>
<dbReference type="InterPro" id="IPR002126">
    <property type="entry name" value="Cadherin-like_dom"/>
</dbReference>
<dbReference type="Pfam" id="PF13091">
    <property type="entry name" value="PLDc_2"/>
    <property type="match status" value="2"/>
</dbReference>
<sequence length="1636" mass="178988">MMNRYRGTAITLATILLFQVTGLLLLQNNNNYHAMAQSGGGSPYNYAPYFTATGSNFVSIPDKQELRLQQQFSVSAWFKTTMNNNSQVAIIVNKGGFGNGDGLDRPDMNYGIWLTGTNDQAPQGRVAGGFESSSGTNYFVYSSTTYNDGQWHYVVLTYDGSTLRLYVDGSLVSSLSTNGAVPDYNWDTPLTIGKTALTNVNGFYFIGDIDEVRVYNRALNAQEVSDAYNNGVFASDGLVALQSFTPPMANPTSVTTDEDTPIQITLTATDIDNDRLTFSIVTNPTNGSLSSMTRIDNSSVNITYTPNANYNGLDVFTFKVNDGISDSNIATVTITINPVNDAPIANAGQDQTVDEGTLVTLNGSSSYDPDGDTITYQWEQIQGPNVTLSDPTSPTPSFTAPSVNSDTVLRFRLTVSDGTSSSSSEVTVTIRDIVGGYRYAPYFTATGSNFVSIPDKQELRLTTNFTVSAWFKTTMNNNSQVAIIVNKGGFGNGDGLDRPDMNYGIWLTGTNDQAPQGRVAGGFESSSGTNYFVYSSTTYNDGQWHYVVLTYDGSTLRLYVDGSLVSSLSTNGAVPDYNWDTPLTIGKTALTNVNGFYFIGDIDEVRVYNRALNAQEVSDAYNNGVFASDGLVALQSFTPPMANPTSVTTDEDTPIQITLTATDIDNDRLTFSIVTNPTNGSLSSMTRIDNSSVNITYTPNANYNGLDVFTFKVNDGISDSNIATVTITINPVNDAPIANAGQDQTVDEGTLVTLNGSSSYDPDGDTITYQWEQIQGPNVTLSDPTSPTPSFTAPSVNSDTVLRFRLTVSDGTSSSSSEVTVTIRDIVGGYRYAPYFTATGSNFVSIPDKQELRLTTNFTVSAWFKTTMNNNSQVAIIVNKGGFGNGDGLDRPDMNYGIWLTGTNDQAPQGRVAGGFESSSGTNYFVYSSTTYNDGQWHYVVLTYDGSTLRLYVDGSLVSSLSTNGAVPDYNWDTPLTIGKTALTNVNGFYFIGDIDEVRVYNRALNAQEVSDAYNNGVFASDGLVIKAGFAPPIANAGQDQTVDEGTLVTLNGSSSYDPDGDTITYQWEQIQGPNVTLSDPTSPTPSFTAPFVDVITTLRFRLTVSDGIQSSQATVYVHVRNTSAYDYYPWFTLKGSDFFNVTDDPSLRLQQQFSVSAWFRTNSTFTNVAMIVNKGGFGSEDPGKNMNYGIWLTGTNDQAPQGRVAGGFESSSGKDYFVYSSTTYNDGQWHYVVLTYDGSTLRLYVDGSLVSSLSTNGAVPDNTGNQPLTIGKNSLDNSRYFIGEIDEVRVYNRASTEQEVNDAYNNGVFASDGLVIHLDMRHELLLSGATNIEDRFYFDLLNEINNAKRKIHVVVFWMEYKNSAGSNYRPNVILNAINDAKNRGVDVRLMYYYESEIVYPDLKPFLTNNGIQHKTVSTHAKIINIDDKFVYIGSGNINNNGLRNNHEIFVKSYNPNIIDRATKYLDRLWIGSGSRSFADDSYDNVMVSDGYFNSVLNAIQNAKNQIRIIMFVADGNYDMAGQLLTALNDAKNRGVDVKVIVDYDFDGNNDGIPDNRGIVSYLKSKGIPVKSDEGEPPRTHIKLVVVDDTTYIGSHNWQNIQLASTNEASVKLKSPFILQKVIEYFDWKWSRGRDL</sequence>
<dbReference type="InterPro" id="IPR013320">
    <property type="entry name" value="ConA-like_dom_sf"/>
</dbReference>
<evidence type="ECO:0000259" key="4">
    <source>
        <dbReference type="PROSITE" id="PS50035"/>
    </source>
</evidence>
<feature type="domain" description="PLD phosphodiesterase" evidence="4">
    <location>
        <begin position="1415"/>
        <end position="1442"/>
    </location>
</feature>
<feature type="domain" description="Cadherin" evidence="5">
    <location>
        <begin position="248"/>
        <end position="345"/>
    </location>
</feature>
<proteinExistence type="predicted"/>
<dbReference type="SUPFAM" id="SSF49899">
    <property type="entry name" value="Concanavalin A-like lectins/glucanases"/>
    <property type="match status" value="4"/>
</dbReference>
<dbReference type="InterPro" id="IPR025202">
    <property type="entry name" value="PLD-like_dom"/>
</dbReference>
<reference evidence="7" key="1">
    <citation type="submission" date="2018-01" db="EMBL/GenBank/DDBJ databases">
        <authorList>
            <person name="Kerou L M."/>
        </authorList>
    </citation>
    <scope>NUCLEOTIDE SEQUENCE [LARGE SCALE GENOMIC DNA]</scope>
    <source>
        <strain evidence="7">SCU2</strain>
    </source>
</reference>
<gene>
    <name evidence="6" type="ORF">NCAV_0592</name>
</gene>
<feature type="domain" description="Laminin G" evidence="3">
    <location>
        <begin position="47"/>
        <end position="239"/>
    </location>
</feature>
<dbReference type="SMART" id="SM00282">
    <property type="entry name" value="LamG"/>
    <property type="match status" value="4"/>
</dbReference>
<dbReference type="EMBL" id="LT981265">
    <property type="protein sequence ID" value="SPC33785.1"/>
    <property type="molecule type" value="Genomic_DNA"/>
</dbReference>
<evidence type="ECO:0000259" key="3">
    <source>
        <dbReference type="PROSITE" id="PS50025"/>
    </source>
</evidence>
<dbReference type="Gene3D" id="2.60.120.200">
    <property type="match status" value="4"/>
</dbReference>
<dbReference type="PANTHER" id="PTHR42535:SF2">
    <property type="entry name" value="CHROMOSOME UNDETERMINED SCAFFOLD_146, WHOLE GENOME SHOTGUN SEQUENCE"/>
    <property type="match status" value="1"/>
</dbReference>
<dbReference type="Gene3D" id="3.30.870.10">
    <property type="entry name" value="Endonuclease Chain A"/>
    <property type="match status" value="2"/>
</dbReference>
<dbReference type="GO" id="GO:0007156">
    <property type="term" value="P:homophilic cell adhesion via plasma membrane adhesion molecules"/>
    <property type="evidence" value="ECO:0007669"/>
    <property type="project" value="InterPro"/>
</dbReference>
<dbReference type="SMART" id="SM00089">
    <property type="entry name" value="PKD"/>
    <property type="match status" value="3"/>
</dbReference>
<organism evidence="6 7">
    <name type="scientific">Candidatus Nitrosocaldus cavascurensis</name>
    <dbReference type="NCBI Taxonomy" id="2058097"/>
    <lineage>
        <taxon>Archaea</taxon>
        <taxon>Nitrososphaerota</taxon>
        <taxon>Nitrososphaeria</taxon>
        <taxon>Candidatus Nitrosocaldales</taxon>
        <taxon>Candidatus Nitrosocaldaceae</taxon>
        <taxon>Candidatus Nitrosocaldus</taxon>
    </lineage>
</organism>